<dbReference type="GO" id="GO:0016747">
    <property type="term" value="F:acyltransferase activity, transferring groups other than amino-acyl groups"/>
    <property type="evidence" value="ECO:0007669"/>
    <property type="project" value="TreeGrafter"/>
</dbReference>
<sequence>MEIQVRSSTMVRPAQDEPTRTLWSSNLDVVASRKHVSLVYFYRPITINGSNRSFFDTGALKDSLSKVLVPFYPLAGRLGWDPDGRIQVNCNGEGALFVEAYTTSAINDFVDLKAPTSQLLSLVPVVDYSTHISSYPLLLLQVTFFKCGGVCLGLGLHHIFADGTSLFHFMSSWAEVTRGHSVTVPPIFDHHLLRARVPPTPSFRHTEFDPAPSVYTPKQSSKLQETPLSISTTVLKITPHQLNTLRLRTNVKSKYSNYVILAAHIWRCMCKARGLPDGEVTSLYIPVTGRCRLNPNLPPGYFGNAIVKARAQSLAGKVQSGPFIQTVESIHQTIKRMDDDYLRSVIDYLEEQRNLDLVRATYSSNFKYPNLTVVSWAGCNLYDADFGWGRPIYVGQAMIYFQGAVFILPSPSNDGSLWLNIGLEADRIHLFERYFYGFDATPIIPSTL</sequence>
<keyword evidence="3" id="KW-0012">Acyltransferase</keyword>
<gene>
    <name evidence="4" type="ORF">HS088_TW04G01466</name>
</gene>
<reference evidence="4 5" key="1">
    <citation type="journal article" date="2020" name="Nat. Commun.">
        <title>Genome of Tripterygium wilfordii and identification of cytochrome P450 involved in triptolide biosynthesis.</title>
        <authorList>
            <person name="Tu L."/>
            <person name="Su P."/>
            <person name="Zhang Z."/>
            <person name="Gao L."/>
            <person name="Wang J."/>
            <person name="Hu T."/>
            <person name="Zhou J."/>
            <person name="Zhang Y."/>
            <person name="Zhao Y."/>
            <person name="Liu Y."/>
            <person name="Song Y."/>
            <person name="Tong Y."/>
            <person name="Lu Y."/>
            <person name="Yang J."/>
            <person name="Xu C."/>
            <person name="Jia M."/>
            <person name="Peters R.J."/>
            <person name="Huang L."/>
            <person name="Gao W."/>
        </authorList>
    </citation>
    <scope>NUCLEOTIDE SEQUENCE [LARGE SCALE GENOMIC DNA]</scope>
    <source>
        <strain evidence="5">cv. XIE 37</strain>
        <tissue evidence="4">Leaf</tissue>
    </source>
</reference>
<dbReference type="Pfam" id="PF02458">
    <property type="entry name" value="Transferase"/>
    <property type="match status" value="1"/>
</dbReference>
<dbReference type="EMBL" id="JAAARO010000004">
    <property type="protein sequence ID" value="KAF5749497.1"/>
    <property type="molecule type" value="Genomic_DNA"/>
</dbReference>
<proteinExistence type="inferred from homology"/>
<dbReference type="OrthoDB" id="671439at2759"/>
<dbReference type="Gene3D" id="3.30.559.10">
    <property type="entry name" value="Chloramphenicol acetyltransferase-like domain"/>
    <property type="match status" value="2"/>
</dbReference>
<dbReference type="FunFam" id="3.30.559.10:FF:000008">
    <property type="entry name" value="Tryptamine hydroxycinnamoyl transferase"/>
    <property type="match status" value="1"/>
</dbReference>
<evidence type="ECO:0000313" key="4">
    <source>
        <dbReference type="EMBL" id="KAF5749497.1"/>
    </source>
</evidence>
<keyword evidence="2 4" id="KW-0808">Transferase</keyword>
<name>A0A7J7DT58_TRIWF</name>
<keyword evidence="5" id="KW-1185">Reference proteome</keyword>
<dbReference type="AlphaFoldDB" id="A0A7J7DT58"/>
<dbReference type="PANTHER" id="PTHR31642:SF309">
    <property type="entry name" value="SHIKIMATE O-HYDROXYCINNAMOYLTRANSFERASE"/>
    <property type="match status" value="1"/>
</dbReference>
<dbReference type="InterPro" id="IPR023213">
    <property type="entry name" value="CAT-like_dom_sf"/>
</dbReference>
<comment type="similarity">
    <text evidence="1">Belongs to the plant acyltransferase family.</text>
</comment>
<dbReference type="SUPFAM" id="SSF52777">
    <property type="entry name" value="CoA-dependent acyltransferases"/>
    <property type="match status" value="1"/>
</dbReference>
<evidence type="ECO:0000256" key="1">
    <source>
        <dbReference type="ARBA" id="ARBA00009861"/>
    </source>
</evidence>
<evidence type="ECO:0000256" key="3">
    <source>
        <dbReference type="ARBA" id="ARBA00023315"/>
    </source>
</evidence>
<protein>
    <submittedName>
        <fullName evidence="4">Shikimate O-hydroxycinnamoyltransferase-like</fullName>
    </submittedName>
</protein>
<evidence type="ECO:0000313" key="5">
    <source>
        <dbReference type="Proteomes" id="UP000593562"/>
    </source>
</evidence>
<dbReference type="Proteomes" id="UP000593562">
    <property type="component" value="Unassembled WGS sequence"/>
</dbReference>
<accession>A0A7J7DT58</accession>
<comment type="caution">
    <text evidence="4">The sequence shown here is derived from an EMBL/GenBank/DDBJ whole genome shotgun (WGS) entry which is preliminary data.</text>
</comment>
<dbReference type="PANTHER" id="PTHR31642">
    <property type="entry name" value="TRICHOTHECENE 3-O-ACETYLTRANSFERASE"/>
    <property type="match status" value="1"/>
</dbReference>
<organism evidence="4 5">
    <name type="scientific">Tripterygium wilfordii</name>
    <name type="common">Thunder God vine</name>
    <dbReference type="NCBI Taxonomy" id="458696"/>
    <lineage>
        <taxon>Eukaryota</taxon>
        <taxon>Viridiplantae</taxon>
        <taxon>Streptophyta</taxon>
        <taxon>Embryophyta</taxon>
        <taxon>Tracheophyta</taxon>
        <taxon>Spermatophyta</taxon>
        <taxon>Magnoliopsida</taxon>
        <taxon>eudicotyledons</taxon>
        <taxon>Gunneridae</taxon>
        <taxon>Pentapetalae</taxon>
        <taxon>rosids</taxon>
        <taxon>fabids</taxon>
        <taxon>Celastrales</taxon>
        <taxon>Celastraceae</taxon>
        <taxon>Tripterygium</taxon>
    </lineage>
</organism>
<evidence type="ECO:0000256" key="2">
    <source>
        <dbReference type="ARBA" id="ARBA00022679"/>
    </source>
</evidence>
<dbReference type="InterPro" id="IPR050317">
    <property type="entry name" value="Plant_Fungal_Acyltransferase"/>
</dbReference>
<dbReference type="InParanoid" id="A0A7J7DT58"/>